<gene>
    <name evidence="1" type="ORF">HKK74_03740</name>
</gene>
<dbReference type="RefSeq" id="WP_187241624.1">
    <property type="nucleotide sequence ID" value="NZ_BAAAOK010000042.1"/>
</dbReference>
<proteinExistence type="predicted"/>
<dbReference type="EMBL" id="JABVEC010000002">
    <property type="protein sequence ID" value="MBC6464612.1"/>
    <property type="molecule type" value="Genomic_DNA"/>
</dbReference>
<evidence type="ECO:0000313" key="2">
    <source>
        <dbReference type="Proteomes" id="UP000805614"/>
    </source>
</evidence>
<accession>A0ABR7LIG0</accession>
<evidence type="ECO:0000313" key="1">
    <source>
        <dbReference type="EMBL" id="MBC6464612.1"/>
    </source>
</evidence>
<comment type="caution">
    <text evidence="1">The sequence shown here is derived from an EMBL/GenBank/DDBJ whole genome shotgun (WGS) entry which is preliminary data.</text>
</comment>
<dbReference type="Proteomes" id="UP000805614">
    <property type="component" value="Unassembled WGS sequence"/>
</dbReference>
<keyword evidence="2" id="KW-1185">Reference proteome</keyword>
<sequence>MTRLTLNELEELVRSDPEVDADEALEYGDWLAFQRPGRRERRPERRLRGLLKRRRER</sequence>
<reference evidence="1 2" key="1">
    <citation type="submission" date="2020-06" db="EMBL/GenBank/DDBJ databases">
        <title>Actinomadura xiongansis sp. nov., isolated from soil of Baiyangdian.</title>
        <authorList>
            <person name="Zhang X."/>
        </authorList>
    </citation>
    <scope>NUCLEOTIDE SEQUENCE [LARGE SCALE GENOMIC DNA]</scope>
    <source>
        <strain evidence="1 2">HBUM206468</strain>
    </source>
</reference>
<protein>
    <submittedName>
        <fullName evidence="1">Uncharacterized protein</fullName>
    </submittedName>
</protein>
<organism evidence="1 2">
    <name type="scientific">Actinomadura alba</name>
    <dbReference type="NCBI Taxonomy" id="406431"/>
    <lineage>
        <taxon>Bacteria</taxon>
        <taxon>Bacillati</taxon>
        <taxon>Actinomycetota</taxon>
        <taxon>Actinomycetes</taxon>
        <taxon>Streptosporangiales</taxon>
        <taxon>Thermomonosporaceae</taxon>
        <taxon>Actinomadura</taxon>
    </lineage>
</organism>
<name>A0ABR7LIG0_9ACTN</name>